<feature type="domain" description="Methyltransferase FkbM" evidence="1">
    <location>
        <begin position="63"/>
        <end position="202"/>
    </location>
</feature>
<evidence type="ECO:0000313" key="3">
    <source>
        <dbReference type="Proteomes" id="UP001518990"/>
    </source>
</evidence>
<dbReference type="GO" id="GO:0008168">
    <property type="term" value="F:methyltransferase activity"/>
    <property type="evidence" value="ECO:0007669"/>
    <property type="project" value="UniProtKB-KW"/>
</dbReference>
<keyword evidence="3" id="KW-1185">Reference proteome</keyword>
<dbReference type="PANTHER" id="PTHR34203:SF15">
    <property type="entry name" value="SLL1173 PROTEIN"/>
    <property type="match status" value="1"/>
</dbReference>
<organism evidence="2 3">
    <name type="scientific">Roseomonas marmotae</name>
    <dbReference type="NCBI Taxonomy" id="2768161"/>
    <lineage>
        <taxon>Bacteria</taxon>
        <taxon>Pseudomonadati</taxon>
        <taxon>Pseudomonadota</taxon>
        <taxon>Alphaproteobacteria</taxon>
        <taxon>Acetobacterales</taxon>
        <taxon>Roseomonadaceae</taxon>
        <taxon>Roseomonas</taxon>
    </lineage>
</organism>
<dbReference type="InterPro" id="IPR052514">
    <property type="entry name" value="SAM-dependent_MTase"/>
</dbReference>
<dbReference type="GO" id="GO:0032259">
    <property type="term" value="P:methylation"/>
    <property type="evidence" value="ECO:0007669"/>
    <property type="project" value="UniProtKB-KW"/>
</dbReference>
<proteinExistence type="predicted"/>
<dbReference type="InterPro" id="IPR006342">
    <property type="entry name" value="FkbM_mtfrase"/>
</dbReference>
<protein>
    <submittedName>
        <fullName evidence="2">FkbM family methyltransferase</fullName>
    </submittedName>
</protein>
<comment type="caution">
    <text evidence="2">The sequence shown here is derived from an EMBL/GenBank/DDBJ whole genome shotgun (WGS) entry which is preliminary data.</text>
</comment>
<dbReference type="SUPFAM" id="SSF53335">
    <property type="entry name" value="S-adenosyl-L-methionine-dependent methyltransferases"/>
    <property type="match status" value="1"/>
</dbReference>
<dbReference type="InterPro" id="IPR029063">
    <property type="entry name" value="SAM-dependent_MTases_sf"/>
</dbReference>
<accession>A0ABS3K8D5</accession>
<evidence type="ECO:0000313" key="2">
    <source>
        <dbReference type="EMBL" id="MBO1073732.1"/>
    </source>
</evidence>
<reference evidence="2 3" key="1">
    <citation type="submission" date="2020-09" db="EMBL/GenBank/DDBJ databases">
        <title>Roseomonas.</title>
        <authorList>
            <person name="Zhu W."/>
        </authorList>
    </citation>
    <scope>NUCLEOTIDE SEQUENCE [LARGE SCALE GENOMIC DNA]</scope>
    <source>
        <strain evidence="2 3">1311</strain>
    </source>
</reference>
<dbReference type="Pfam" id="PF05050">
    <property type="entry name" value="Methyltransf_21"/>
    <property type="match status" value="1"/>
</dbReference>
<keyword evidence="2" id="KW-0489">Methyltransferase</keyword>
<dbReference type="EMBL" id="JACTNF010000003">
    <property type="protein sequence ID" value="MBO1073732.1"/>
    <property type="molecule type" value="Genomic_DNA"/>
</dbReference>
<keyword evidence="2" id="KW-0808">Transferase</keyword>
<sequence length="319" mass="35150">MPDELPGLMSGGIAEVQMAGRTIRFHGDPEEDYFRRLQEFYLDLPGLEPYVRANVPRDGVCLDIGANIGLTAVLLSLLCPDGHVYAFEAVPRMAALIRATLVENGITNCTVVNLAVGDAPGEVRFFDSGVGSHAITDEHLAPPDTTLIVPVVTLDDYLFDTAKVERVDFVKMDIEGFEPRALAGGPRFLERFRPPVLMEFNSWLLRVAHSFSPLAFAEALRVNFDAMSIERDGTTVPVTDSVAFVHDNVLVHRSVSDLLLRLKPGMNAPSLEAMTETPKEARQRLRAEAAEAEVAALRASTSWRVTRPLRALRTLMKAR</sequence>
<dbReference type="PANTHER" id="PTHR34203">
    <property type="entry name" value="METHYLTRANSFERASE, FKBM FAMILY PROTEIN"/>
    <property type="match status" value="1"/>
</dbReference>
<gene>
    <name evidence="2" type="ORF">IAI60_03835</name>
</gene>
<dbReference type="Gene3D" id="3.40.50.150">
    <property type="entry name" value="Vaccinia Virus protein VP39"/>
    <property type="match status" value="1"/>
</dbReference>
<dbReference type="NCBIfam" id="TIGR01444">
    <property type="entry name" value="fkbM_fam"/>
    <property type="match status" value="1"/>
</dbReference>
<name>A0ABS3K8D5_9PROT</name>
<evidence type="ECO:0000259" key="1">
    <source>
        <dbReference type="Pfam" id="PF05050"/>
    </source>
</evidence>
<dbReference type="Proteomes" id="UP001518990">
    <property type="component" value="Unassembled WGS sequence"/>
</dbReference>
<dbReference type="RefSeq" id="WP_207445329.1">
    <property type="nucleotide sequence ID" value="NZ_CP061091.1"/>
</dbReference>